<dbReference type="STRING" id="749222.Nitsa_1502"/>
<evidence type="ECO:0000313" key="3">
    <source>
        <dbReference type="Proteomes" id="UP000008633"/>
    </source>
</evidence>
<dbReference type="OrthoDB" id="7391097at2"/>
<dbReference type="EMBL" id="CP002452">
    <property type="protein sequence ID" value="ADV46750.1"/>
    <property type="molecule type" value="Genomic_DNA"/>
</dbReference>
<keyword evidence="3" id="KW-1185">Reference proteome</keyword>
<gene>
    <name evidence="2" type="ordered locus">Nitsa_1502</name>
</gene>
<feature type="domain" description="DSP-PTPase phosphatase fused to NAD+ Kinase" evidence="1">
    <location>
        <begin position="24"/>
        <end position="135"/>
    </location>
</feature>
<dbReference type="InterPro" id="IPR055214">
    <property type="entry name" value="PTP-NADK"/>
</dbReference>
<dbReference type="Proteomes" id="UP000008633">
    <property type="component" value="Chromosome"/>
</dbReference>
<organism evidence="2 3">
    <name type="scientific">Nitratifractor salsuginis (strain DSM 16511 / JCM 12458 / E9I37-1)</name>
    <dbReference type="NCBI Taxonomy" id="749222"/>
    <lineage>
        <taxon>Bacteria</taxon>
        <taxon>Pseudomonadati</taxon>
        <taxon>Campylobacterota</taxon>
        <taxon>Epsilonproteobacteria</taxon>
        <taxon>Campylobacterales</taxon>
        <taxon>Sulfurovaceae</taxon>
        <taxon>Nitratifractor</taxon>
    </lineage>
</organism>
<dbReference type="AlphaFoldDB" id="E6X027"/>
<dbReference type="KEGG" id="nsa:Nitsa_1502"/>
<reference evidence="2 3" key="1">
    <citation type="journal article" date="2011" name="Stand. Genomic Sci.">
        <title>Complete genome sequence of Nitratifractor salsuginis type strain (E9I37-1).</title>
        <authorList>
            <person name="Anderson I."/>
            <person name="Sikorski J."/>
            <person name="Zeytun A."/>
            <person name="Nolan M."/>
            <person name="Lapidus A."/>
            <person name="Lucas S."/>
            <person name="Hammon N."/>
            <person name="Deshpande S."/>
            <person name="Cheng J.F."/>
            <person name="Tapia R."/>
            <person name="Han C."/>
            <person name="Goodwin L."/>
            <person name="Pitluck S."/>
            <person name="Liolios K."/>
            <person name="Pagani I."/>
            <person name="Ivanova N."/>
            <person name="Huntemann M."/>
            <person name="Mavromatis K."/>
            <person name="Ovchinikova G."/>
            <person name="Pati A."/>
            <person name="Chen A."/>
            <person name="Palaniappan K."/>
            <person name="Land M."/>
            <person name="Hauser L."/>
            <person name="Brambilla E.M."/>
            <person name="Ngatchou-Djao O.D."/>
            <person name="Rohde M."/>
            <person name="Tindall B.J."/>
            <person name="Goker M."/>
            <person name="Detter J.C."/>
            <person name="Woyke T."/>
            <person name="Bristow J."/>
            <person name="Eisen J.A."/>
            <person name="Markowitz V."/>
            <person name="Hugenholtz P."/>
            <person name="Klenk H.P."/>
            <person name="Kyrpides N.C."/>
        </authorList>
    </citation>
    <scope>NUCLEOTIDE SEQUENCE [LARGE SCALE GENOMIC DNA]</scope>
    <source>
        <strain evidence="3">DSM 16511 / JCM 12458 / E9I37-1</strain>
    </source>
</reference>
<sequence length="159" mass="18394">MEERENEGMIEAGAQQFIHEHLMTSALPSKEDFARMAALGFHTVIDLGTSRDSVSLPDEDTLVAAQGMNYLHLPVDFSAPTFEDYELLRDLLNALYPRKVWLHCAQNKRVSALMFLYNIIDRSMPISEARARLHLVWQPDETWQAFLDEALEKYVYQYI</sequence>
<reference evidence="3" key="2">
    <citation type="submission" date="2011-01" db="EMBL/GenBank/DDBJ databases">
        <title>The complete genome of Nitratifractor salsuginis DSM 16511.</title>
        <authorList>
            <consortium name="US DOE Joint Genome Institute (JGI-PGF)"/>
            <person name="Lucas S."/>
            <person name="Copeland A."/>
            <person name="Lapidus A."/>
            <person name="Bruce D."/>
            <person name="Goodwin L."/>
            <person name="Pitluck S."/>
            <person name="Kyrpides N."/>
            <person name="Mavromatis K."/>
            <person name="Ivanova N."/>
            <person name="Mikhailova N."/>
            <person name="Zeytun A."/>
            <person name="Detter J.C."/>
            <person name="Tapia R."/>
            <person name="Han C."/>
            <person name="Land M."/>
            <person name="Hauser L."/>
            <person name="Markowitz V."/>
            <person name="Cheng J.-F."/>
            <person name="Hugenholtz P."/>
            <person name="Woyke T."/>
            <person name="Wu D."/>
            <person name="Tindall B."/>
            <person name="Schuetze A."/>
            <person name="Brambilla E."/>
            <person name="Klenk H.-P."/>
            <person name="Eisen J.A."/>
        </authorList>
    </citation>
    <scope>NUCLEOTIDE SEQUENCE [LARGE SCALE GENOMIC DNA]</scope>
    <source>
        <strain evidence="3">DSM 16511 / JCM 12458 / E9I37-1</strain>
    </source>
</reference>
<dbReference type="Gene3D" id="3.90.190.10">
    <property type="entry name" value="Protein tyrosine phosphatase superfamily"/>
    <property type="match status" value="1"/>
</dbReference>
<dbReference type="Pfam" id="PF22741">
    <property type="entry name" value="PTP-NADK"/>
    <property type="match status" value="1"/>
</dbReference>
<dbReference type="SUPFAM" id="SSF52799">
    <property type="entry name" value="(Phosphotyrosine protein) phosphatases II"/>
    <property type="match status" value="1"/>
</dbReference>
<protein>
    <recommendedName>
        <fullName evidence="1">DSP-PTPase phosphatase fused to NAD+ Kinase domain-containing protein</fullName>
    </recommendedName>
</protein>
<name>E6X027_NITSE</name>
<proteinExistence type="predicted"/>
<evidence type="ECO:0000259" key="1">
    <source>
        <dbReference type="Pfam" id="PF22741"/>
    </source>
</evidence>
<dbReference type="HOGENOM" id="CLU_105726_0_0_7"/>
<dbReference type="CDD" id="cd14503">
    <property type="entry name" value="PTP-bact"/>
    <property type="match status" value="1"/>
</dbReference>
<dbReference type="InterPro" id="IPR029021">
    <property type="entry name" value="Prot-tyrosine_phosphatase-like"/>
</dbReference>
<dbReference type="RefSeq" id="WP_013554439.1">
    <property type="nucleotide sequence ID" value="NC_014935.1"/>
</dbReference>
<accession>E6X027</accession>
<evidence type="ECO:0000313" key="2">
    <source>
        <dbReference type="EMBL" id="ADV46750.1"/>
    </source>
</evidence>
<dbReference type="eggNOG" id="COG3453">
    <property type="taxonomic scope" value="Bacteria"/>
</dbReference>